<dbReference type="RefSeq" id="WP_105339444.1">
    <property type="nucleotide sequence ID" value="NZ_PUHZ01000026.1"/>
</dbReference>
<accession>A0A2S8GBD0</accession>
<dbReference type="OrthoDB" id="9786954at2"/>
<dbReference type="EC" id="5.3.1.24" evidence="3 9"/>
<dbReference type="PANTHER" id="PTHR42894">
    <property type="entry name" value="N-(5'-PHOSPHORIBOSYL)ANTHRANILATE ISOMERASE"/>
    <property type="match status" value="1"/>
</dbReference>
<dbReference type="InterPro" id="IPR044643">
    <property type="entry name" value="TrpF_fam"/>
</dbReference>
<keyword evidence="7 9" id="KW-0057">Aromatic amino acid biosynthesis</keyword>
<keyword evidence="5 9" id="KW-0028">Amino-acid biosynthesis</keyword>
<dbReference type="Pfam" id="PF00697">
    <property type="entry name" value="PRAI"/>
    <property type="match status" value="1"/>
</dbReference>
<dbReference type="SUPFAM" id="SSF51366">
    <property type="entry name" value="Ribulose-phoshate binding barrel"/>
    <property type="match status" value="1"/>
</dbReference>
<dbReference type="Proteomes" id="UP000237819">
    <property type="component" value="Unassembled WGS sequence"/>
</dbReference>
<evidence type="ECO:0000313" key="12">
    <source>
        <dbReference type="Proteomes" id="UP000237819"/>
    </source>
</evidence>
<dbReference type="UniPathway" id="UPA00035">
    <property type="reaction ID" value="UER00042"/>
</dbReference>
<evidence type="ECO:0000313" key="11">
    <source>
        <dbReference type="EMBL" id="PQO41620.1"/>
    </source>
</evidence>
<evidence type="ECO:0000256" key="1">
    <source>
        <dbReference type="ARBA" id="ARBA00001164"/>
    </source>
</evidence>
<evidence type="ECO:0000259" key="10">
    <source>
        <dbReference type="Pfam" id="PF00697"/>
    </source>
</evidence>
<dbReference type="EMBL" id="PUHZ01000026">
    <property type="protein sequence ID" value="PQO41620.1"/>
    <property type="molecule type" value="Genomic_DNA"/>
</dbReference>
<keyword evidence="8 9" id="KW-0413">Isomerase</keyword>
<dbReference type="GO" id="GO:0004640">
    <property type="term" value="F:phosphoribosylanthranilate isomerase activity"/>
    <property type="evidence" value="ECO:0007669"/>
    <property type="project" value="UniProtKB-UniRule"/>
</dbReference>
<evidence type="ECO:0000256" key="8">
    <source>
        <dbReference type="ARBA" id="ARBA00023235"/>
    </source>
</evidence>
<dbReference type="GO" id="GO:0000162">
    <property type="term" value="P:L-tryptophan biosynthetic process"/>
    <property type="evidence" value="ECO:0007669"/>
    <property type="project" value="UniProtKB-UniRule"/>
</dbReference>
<evidence type="ECO:0000256" key="2">
    <source>
        <dbReference type="ARBA" id="ARBA00004664"/>
    </source>
</evidence>
<organism evidence="11 12">
    <name type="scientific">Blastopirellula marina</name>
    <dbReference type="NCBI Taxonomy" id="124"/>
    <lineage>
        <taxon>Bacteria</taxon>
        <taxon>Pseudomonadati</taxon>
        <taxon>Planctomycetota</taxon>
        <taxon>Planctomycetia</taxon>
        <taxon>Pirellulales</taxon>
        <taxon>Pirellulaceae</taxon>
        <taxon>Blastopirellula</taxon>
    </lineage>
</organism>
<comment type="catalytic activity">
    <reaction evidence="1 9">
        <text>N-(5-phospho-beta-D-ribosyl)anthranilate = 1-(2-carboxyphenylamino)-1-deoxy-D-ribulose 5-phosphate</text>
        <dbReference type="Rhea" id="RHEA:21540"/>
        <dbReference type="ChEBI" id="CHEBI:18277"/>
        <dbReference type="ChEBI" id="CHEBI:58613"/>
        <dbReference type="EC" id="5.3.1.24"/>
    </reaction>
</comment>
<dbReference type="PANTHER" id="PTHR42894:SF1">
    <property type="entry name" value="N-(5'-PHOSPHORIBOSYL)ANTHRANILATE ISOMERASE"/>
    <property type="match status" value="1"/>
</dbReference>
<proteinExistence type="inferred from homology"/>
<dbReference type="InterPro" id="IPR001240">
    <property type="entry name" value="PRAI_dom"/>
</dbReference>
<evidence type="ECO:0000256" key="3">
    <source>
        <dbReference type="ARBA" id="ARBA00012572"/>
    </source>
</evidence>
<evidence type="ECO:0000256" key="9">
    <source>
        <dbReference type="HAMAP-Rule" id="MF_00135"/>
    </source>
</evidence>
<dbReference type="Gene3D" id="3.20.20.70">
    <property type="entry name" value="Aldolase class I"/>
    <property type="match status" value="1"/>
</dbReference>
<gene>
    <name evidence="9" type="primary">trpF</name>
    <name evidence="11" type="ORF">C5Y93_31445</name>
</gene>
<dbReference type="AlphaFoldDB" id="A0A2S8GBD0"/>
<dbReference type="InterPro" id="IPR011060">
    <property type="entry name" value="RibuloseP-bd_barrel"/>
</dbReference>
<keyword evidence="6 9" id="KW-0822">Tryptophan biosynthesis</keyword>
<feature type="domain" description="N-(5'phosphoribosyl) anthranilate isomerase (PRAI)" evidence="10">
    <location>
        <begin position="15"/>
        <end position="222"/>
    </location>
</feature>
<evidence type="ECO:0000256" key="6">
    <source>
        <dbReference type="ARBA" id="ARBA00022822"/>
    </source>
</evidence>
<protein>
    <recommendedName>
        <fullName evidence="4 9">N-(5'-phosphoribosyl)anthranilate isomerase</fullName>
        <shortName evidence="9">PRAI</shortName>
        <ecNumber evidence="3 9">5.3.1.24</ecNumber>
    </recommendedName>
</protein>
<comment type="similarity">
    <text evidence="9">Belongs to the TrpF family.</text>
</comment>
<reference evidence="11 12" key="1">
    <citation type="submission" date="2018-02" db="EMBL/GenBank/DDBJ databases">
        <title>Comparative genomes isolates from brazilian mangrove.</title>
        <authorList>
            <person name="Araujo J.E."/>
            <person name="Taketani R.G."/>
            <person name="Silva M.C.P."/>
            <person name="Loureco M.V."/>
            <person name="Andreote F.D."/>
        </authorList>
    </citation>
    <scope>NUCLEOTIDE SEQUENCE [LARGE SCALE GENOMIC DNA]</scope>
    <source>
        <strain evidence="11 12">Nap-Phe MGV</strain>
    </source>
</reference>
<dbReference type="InterPro" id="IPR013785">
    <property type="entry name" value="Aldolase_TIM"/>
</dbReference>
<evidence type="ECO:0000256" key="5">
    <source>
        <dbReference type="ARBA" id="ARBA00022605"/>
    </source>
</evidence>
<name>A0A2S8GBD0_9BACT</name>
<evidence type="ECO:0000256" key="4">
    <source>
        <dbReference type="ARBA" id="ARBA00022272"/>
    </source>
</evidence>
<sequence>MNETPGGSPELFQRKICGITSIEDAEAMGAAGADALGLNFYPKSKRFLRSEIAADVRQAIPSDVAAVGLFVNGDVVDVVSAAQRLSLDWIQLHGDEPPEYLARLRRLGAPPVLKAFRCGPDWKQEIIDFLASCAALDCSPGALLVDGFDQNSYGGTGQAADWQALADWQDWLTCEYLVLAGGLRPDNVVAAIDAVHPSAVDTASGVEIEPGRKDPSLAARFCANAQAAMGV</sequence>
<comment type="caution">
    <text evidence="11">The sequence shown here is derived from an EMBL/GenBank/DDBJ whole genome shotgun (WGS) entry which is preliminary data.</text>
</comment>
<evidence type="ECO:0000256" key="7">
    <source>
        <dbReference type="ARBA" id="ARBA00023141"/>
    </source>
</evidence>
<dbReference type="CDD" id="cd00405">
    <property type="entry name" value="PRAI"/>
    <property type="match status" value="1"/>
</dbReference>
<comment type="pathway">
    <text evidence="2 9">Amino-acid biosynthesis; L-tryptophan biosynthesis; L-tryptophan from chorismate: step 3/5.</text>
</comment>
<dbReference type="HAMAP" id="MF_00135">
    <property type="entry name" value="PRAI"/>
    <property type="match status" value="1"/>
</dbReference>